<reference evidence="10 11" key="1">
    <citation type="submission" date="2024-10" db="EMBL/GenBank/DDBJ databases">
        <authorList>
            <person name="Kim D."/>
        </authorList>
    </citation>
    <scope>NUCLEOTIDE SEQUENCE [LARGE SCALE GENOMIC DNA]</scope>
    <source>
        <strain evidence="10">Taebaek</strain>
    </source>
</reference>
<dbReference type="CDD" id="cd03419">
    <property type="entry name" value="GRX_GRXh_1_2_like"/>
    <property type="match status" value="1"/>
</dbReference>
<dbReference type="Proteomes" id="UP001620645">
    <property type="component" value="Unassembled WGS sequence"/>
</dbReference>
<comment type="similarity">
    <text evidence="2">Belongs to the glutaredoxin family.</text>
</comment>
<organism evidence="10 11">
    <name type="scientific">Heterodera schachtii</name>
    <name type="common">Sugarbeet cyst nematode worm</name>
    <name type="synonym">Tylenchus schachtii</name>
    <dbReference type="NCBI Taxonomy" id="97005"/>
    <lineage>
        <taxon>Eukaryota</taxon>
        <taxon>Metazoa</taxon>
        <taxon>Ecdysozoa</taxon>
        <taxon>Nematoda</taxon>
        <taxon>Chromadorea</taxon>
        <taxon>Rhabditida</taxon>
        <taxon>Tylenchina</taxon>
        <taxon>Tylenchomorpha</taxon>
        <taxon>Tylenchoidea</taxon>
        <taxon>Heteroderidae</taxon>
        <taxon>Heteroderinae</taxon>
        <taxon>Heterodera</taxon>
    </lineage>
</organism>
<dbReference type="PANTHER" id="PTHR46185:SF1">
    <property type="entry name" value="GLUTAREDOXIN-1"/>
    <property type="match status" value="1"/>
</dbReference>
<accession>A0ABD2IUA3</accession>
<keyword evidence="4" id="KW-0813">Transport</keyword>
<evidence type="ECO:0000256" key="1">
    <source>
        <dbReference type="ARBA" id="ARBA00002549"/>
    </source>
</evidence>
<feature type="domain" description="Glutaredoxin" evidence="9">
    <location>
        <begin position="108"/>
        <end position="172"/>
    </location>
</feature>
<evidence type="ECO:0000256" key="2">
    <source>
        <dbReference type="ARBA" id="ARBA00007787"/>
    </source>
</evidence>
<dbReference type="AlphaFoldDB" id="A0ABD2IUA3"/>
<sequence>MRTFLPSALKTIEGSNRLCHCWAGAKRRRSCPLAHYESVQIPRALGFLSLEEGQSNGHVVVVAMVSSFILKLFIRIFLCFKIKTSSIRLIQMPAFKEFVNGLIKTKPVVIFSKEHCPFCVKAKDAINSFKLKPGALEIVELNQRNDCDQIQDFLKELTGARSVPRVFIGGTFFGGGDDTVAGLKNGTLEKQLKAADALQ</sequence>
<evidence type="ECO:0000256" key="4">
    <source>
        <dbReference type="ARBA" id="ARBA00022448"/>
    </source>
</evidence>
<proteinExistence type="inferred from homology"/>
<protein>
    <recommendedName>
        <fullName evidence="3">Glutaredoxin-1</fullName>
    </recommendedName>
</protein>
<dbReference type="PRINTS" id="PR00160">
    <property type="entry name" value="GLUTAREDOXIN"/>
</dbReference>
<dbReference type="PANTHER" id="PTHR46185">
    <property type="entry name" value="GLUTAREDOXIN-1"/>
    <property type="match status" value="1"/>
</dbReference>
<evidence type="ECO:0000256" key="6">
    <source>
        <dbReference type="ARBA" id="ARBA00023157"/>
    </source>
</evidence>
<dbReference type="Gene3D" id="3.40.30.10">
    <property type="entry name" value="Glutaredoxin"/>
    <property type="match status" value="1"/>
</dbReference>
<gene>
    <name evidence="10" type="ORF">niasHS_010990</name>
</gene>
<dbReference type="InterPro" id="IPR002109">
    <property type="entry name" value="Glutaredoxin"/>
</dbReference>
<dbReference type="SUPFAM" id="SSF52833">
    <property type="entry name" value="Thioredoxin-like"/>
    <property type="match status" value="1"/>
</dbReference>
<evidence type="ECO:0000256" key="5">
    <source>
        <dbReference type="ARBA" id="ARBA00022982"/>
    </source>
</evidence>
<keyword evidence="5" id="KW-0249">Electron transport</keyword>
<evidence type="ECO:0000313" key="11">
    <source>
        <dbReference type="Proteomes" id="UP001620645"/>
    </source>
</evidence>
<dbReference type="NCBIfam" id="TIGR02180">
    <property type="entry name" value="GRX_euk"/>
    <property type="match status" value="1"/>
</dbReference>
<dbReference type="PROSITE" id="PS51354">
    <property type="entry name" value="GLUTAREDOXIN_2"/>
    <property type="match status" value="1"/>
</dbReference>
<evidence type="ECO:0000256" key="8">
    <source>
        <dbReference type="SAM" id="Phobius"/>
    </source>
</evidence>
<dbReference type="InterPro" id="IPR047185">
    <property type="entry name" value="GLRX1"/>
</dbReference>
<dbReference type="InterPro" id="IPR036249">
    <property type="entry name" value="Thioredoxin-like_sf"/>
</dbReference>
<dbReference type="EMBL" id="JBICCN010000254">
    <property type="protein sequence ID" value="KAL3083188.1"/>
    <property type="molecule type" value="Genomic_DNA"/>
</dbReference>
<keyword evidence="8" id="KW-1133">Transmembrane helix</keyword>
<name>A0ABD2IUA3_HETSC</name>
<keyword evidence="7" id="KW-0676">Redox-active center</keyword>
<evidence type="ECO:0000256" key="3">
    <source>
        <dbReference type="ARBA" id="ARBA00013662"/>
    </source>
</evidence>
<dbReference type="PROSITE" id="PS00195">
    <property type="entry name" value="GLUTAREDOXIN_1"/>
    <property type="match status" value="1"/>
</dbReference>
<evidence type="ECO:0000256" key="7">
    <source>
        <dbReference type="ARBA" id="ARBA00023284"/>
    </source>
</evidence>
<keyword evidence="11" id="KW-1185">Reference proteome</keyword>
<feature type="transmembrane region" description="Helical" evidence="8">
    <location>
        <begin position="57"/>
        <end position="78"/>
    </location>
</feature>
<comment type="function">
    <text evidence="1">Has a glutathione-disulfide oxidoreductase activity in the presence of NADPH and glutathione reductase. Reduces low molecular weight disulfides and proteins.</text>
</comment>
<comment type="caution">
    <text evidence="10">The sequence shown here is derived from an EMBL/GenBank/DDBJ whole genome shotgun (WGS) entry which is preliminary data.</text>
</comment>
<dbReference type="Pfam" id="PF00462">
    <property type="entry name" value="Glutaredoxin"/>
    <property type="match status" value="1"/>
</dbReference>
<keyword evidence="6" id="KW-1015">Disulfide bond</keyword>
<evidence type="ECO:0000313" key="10">
    <source>
        <dbReference type="EMBL" id="KAL3083188.1"/>
    </source>
</evidence>
<dbReference type="InterPro" id="IPR014025">
    <property type="entry name" value="Glutaredoxin_subgr"/>
</dbReference>
<keyword evidence="8" id="KW-0472">Membrane</keyword>
<dbReference type="InterPro" id="IPR011899">
    <property type="entry name" value="Glutaredoxin_euk/vir"/>
</dbReference>
<keyword evidence="8" id="KW-0812">Transmembrane</keyword>
<evidence type="ECO:0000259" key="9">
    <source>
        <dbReference type="Pfam" id="PF00462"/>
    </source>
</evidence>
<dbReference type="InterPro" id="IPR011767">
    <property type="entry name" value="GLR_AS"/>
</dbReference>